<keyword evidence="1" id="KW-0812">Transmembrane</keyword>
<protein>
    <submittedName>
        <fullName evidence="2">Membrane protein</fullName>
    </submittedName>
</protein>
<accession>K0KEK5</accession>
<dbReference type="EMBL" id="CAIF01000003">
    <property type="protein sequence ID" value="CCH40662.1"/>
    <property type="molecule type" value="Genomic_DNA"/>
</dbReference>
<feature type="transmembrane region" description="Helical" evidence="1">
    <location>
        <begin position="542"/>
        <end position="562"/>
    </location>
</feature>
<feature type="transmembrane region" description="Helical" evidence="1">
    <location>
        <begin position="290"/>
        <end position="310"/>
    </location>
</feature>
<proteinExistence type="predicted"/>
<comment type="caution">
    <text evidence="2">The sequence shown here is derived from an EMBL/GenBank/DDBJ whole genome shotgun (WGS) entry which is preliminary data.</text>
</comment>
<evidence type="ECO:0000313" key="3">
    <source>
        <dbReference type="Proteomes" id="UP000009328"/>
    </source>
</evidence>
<dbReference type="Proteomes" id="UP000009328">
    <property type="component" value="Unassembled WGS sequence"/>
</dbReference>
<reference evidence="2 3" key="1">
    <citation type="journal article" date="2012" name="Eukaryot. Cell">
        <title>Draft genome sequence of Wickerhamomyces ciferrii NRRL Y-1031 F-60-10.</title>
        <authorList>
            <person name="Schneider J."/>
            <person name="Andrea H."/>
            <person name="Blom J."/>
            <person name="Jaenicke S."/>
            <person name="Ruckert C."/>
            <person name="Schorsch C."/>
            <person name="Szczepanowski R."/>
            <person name="Farwick M."/>
            <person name="Goesmann A."/>
            <person name="Puhler A."/>
            <person name="Schaffer S."/>
            <person name="Tauch A."/>
            <person name="Kohler T."/>
            <person name="Brinkrolf K."/>
        </authorList>
    </citation>
    <scope>NUCLEOTIDE SEQUENCE [LARGE SCALE GENOMIC DNA]</scope>
    <source>
        <strain evidence="3">ATCC 14091 / BCRC 22168 / CBS 111 / JCM 3599 / NBRC 0793 / NRRL Y-1031 F-60-10</strain>
    </source>
</reference>
<evidence type="ECO:0000256" key="1">
    <source>
        <dbReference type="SAM" id="Phobius"/>
    </source>
</evidence>
<dbReference type="HOGENOM" id="CLU_483303_0_0_1"/>
<organism evidence="2 3">
    <name type="scientific">Wickerhamomyces ciferrii (strain ATCC 14091 / BCRC 22168 / CBS 111 / JCM 3599 / NBRC 0793 / NRRL Y-1031 F-60-10)</name>
    <name type="common">Yeast</name>
    <name type="synonym">Pichia ciferrii</name>
    <dbReference type="NCBI Taxonomy" id="1206466"/>
    <lineage>
        <taxon>Eukaryota</taxon>
        <taxon>Fungi</taxon>
        <taxon>Dikarya</taxon>
        <taxon>Ascomycota</taxon>
        <taxon>Saccharomycotina</taxon>
        <taxon>Saccharomycetes</taxon>
        <taxon>Phaffomycetales</taxon>
        <taxon>Wickerhamomycetaceae</taxon>
        <taxon>Wickerhamomyces</taxon>
    </lineage>
</organism>
<name>K0KEK5_WICCF</name>
<feature type="transmembrane region" description="Helical" evidence="1">
    <location>
        <begin position="380"/>
        <end position="397"/>
    </location>
</feature>
<sequence>MNKITYSNSQRYHNTLITRLIQVIINPLILFGGYSLIILVFYHIVCLKINDRYSFNDSKSSNVSVMGIDLSLENNEFDLGKVINNDTDTYVNSLQGSIEEYLNNTTNILNFQHDYIKQNFDSVLEMKWNESEQVSQQQDKFIDSLKSLNSSIMDQLTQDKEKIDNAKNNFDSAVYVGDKVDTSNLTLNFNDIQDSLSNAINGFDQQNDNSSLLQLYDSKDDFNDELNDVFDDVKTKLKDIDTSIDIDDVSYMLKLEPQLIDSQTAQNNGSNSTISNFNIKQFKRDSTTNLVIIGGFLCIVYFLIMLYQYFRFRYQMNYTVSHMVDLEKTDSKFDYLGVLQKTNEPTVTMFMDIQGKIFGKLNDVKSFWINSFMIGDISNVPYMFMGCMFLFIVWLSLTKLEIHDVSLDITNDQSILVEKSYNLTNFDELKSLNHYELLGKHINNINNQTQYEIQSLNDSLDDLYSKFNITHILSIPTPKIHAQNFTISLPTSQSTQQLLNHLQTTKFQVKSNINVSNFQTSNIVQTLSQIISSTLIKIVRTALIIAAILFFFVLFLGILYSFTI</sequence>
<dbReference type="AlphaFoldDB" id="K0KEK5"/>
<dbReference type="InParanoid" id="K0KEK5"/>
<keyword evidence="3" id="KW-1185">Reference proteome</keyword>
<keyword evidence="1" id="KW-1133">Transmembrane helix</keyword>
<gene>
    <name evidence="2" type="ORF">BN7_196</name>
</gene>
<keyword evidence="1" id="KW-0472">Membrane</keyword>
<feature type="transmembrane region" description="Helical" evidence="1">
    <location>
        <begin position="20"/>
        <end position="45"/>
    </location>
</feature>
<evidence type="ECO:0000313" key="2">
    <source>
        <dbReference type="EMBL" id="CCH40662.1"/>
    </source>
</evidence>